<accession>A0A2U1LZP4</accession>
<name>A0A2U1LZP4_ARTAN</name>
<feature type="signal peptide" evidence="1">
    <location>
        <begin position="1"/>
        <end position="20"/>
    </location>
</feature>
<dbReference type="InterPro" id="IPR053283">
    <property type="entry name" value="TUNICAMYCIN_INDUCED_1"/>
</dbReference>
<organism evidence="2 3">
    <name type="scientific">Artemisia annua</name>
    <name type="common">Sweet wormwood</name>
    <dbReference type="NCBI Taxonomy" id="35608"/>
    <lineage>
        <taxon>Eukaryota</taxon>
        <taxon>Viridiplantae</taxon>
        <taxon>Streptophyta</taxon>
        <taxon>Embryophyta</taxon>
        <taxon>Tracheophyta</taxon>
        <taxon>Spermatophyta</taxon>
        <taxon>Magnoliopsida</taxon>
        <taxon>eudicotyledons</taxon>
        <taxon>Gunneridae</taxon>
        <taxon>Pentapetalae</taxon>
        <taxon>asterids</taxon>
        <taxon>campanulids</taxon>
        <taxon>Asterales</taxon>
        <taxon>Asteraceae</taxon>
        <taxon>Asteroideae</taxon>
        <taxon>Anthemideae</taxon>
        <taxon>Artemisiinae</taxon>
        <taxon>Artemisia</taxon>
    </lineage>
</organism>
<dbReference type="STRING" id="35608.A0A2U1LZP4"/>
<sequence length="339" mass="37177">MSVLALRFGFLFSNVYIVCIQDLKDSIVKALGFRSDDANIFGFDLKDALVARSIEFDLEVDNKNDQVRLSEDNGLVEKKQGARKPLPSLAPFQLAGPMELWIQDAKDMRLSLPHDVDAGEVKKVIIADGAIVTVNGAKSVSLRHPIELPLPFNKTNNGFASGLLSLGNYIQNASRTQTQLVSLRIVGPTSLKSPSPSFNKLKLKRLAPWISRAIGDPLNTFWPVTSINGLNDNLRGLEKLLSAVLDSVSSNSASFKVLKADISAQTFLKIGFAWRTKPKNINLHYEVLAKVDGQKVVPERVVQVDPVMVEDTVAPSVVTENITMSKMPIVNIPFSPFAL</sequence>
<comment type="caution">
    <text evidence="2">The sequence shown here is derived from an EMBL/GenBank/DDBJ whole genome shotgun (WGS) entry which is preliminary data.</text>
</comment>
<dbReference type="EMBL" id="PKPP01007064">
    <property type="protein sequence ID" value="PWA54469.1"/>
    <property type="molecule type" value="Genomic_DNA"/>
</dbReference>
<dbReference type="PANTHER" id="PTHR34454">
    <property type="entry name" value="TUNICAMYCIN INDUCED PROTEIN"/>
    <property type="match status" value="1"/>
</dbReference>
<protein>
    <recommendedName>
        <fullName evidence="4">Tunicamycin induced 1</fullName>
    </recommendedName>
</protein>
<evidence type="ECO:0000313" key="2">
    <source>
        <dbReference type="EMBL" id="PWA54469.1"/>
    </source>
</evidence>
<evidence type="ECO:0008006" key="4">
    <source>
        <dbReference type="Google" id="ProtNLM"/>
    </source>
</evidence>
<reference evidence="2 3" key="1">
    <citation type="journal article" date="2018" name="Mol. Plant">
        <title>The genome of Artemisia annua provides insight into the evolution of Asteraceae family and artemisinin biosynthesis.</title>
        <authorList>
            <person name="Shen Q."/>
            <person name="Zhang L."/>
            <person name="Liao Z."/>
            <person name="Wang S."/>
            <person name="Yan T."/>
            <person name="Shi P."/>
            <person name="Liu M."/>
            <person name="Fu X."/>
            <person name="Pan Q."/>
            <person name="Wang Y."/>
            <person name="Lv Z."/>
            <person name="Lu X."/>
            <person name="Zhang F."/>
            <person name="Jiang W."/>
            <person name="Ma Y."/>
            <person name="Chen M."/>
            <person name="Hao X."/>
            <person name="Li L."/>
            <person name="Tang Y."/>
            <person name="Lv G."/>
            <person name="Zhou Y."/>
            <person name="Sun X."/>
            <person name="Brodelius P.E."/>
            <person name="Rose J.K.C."/>
            <person name="Tang K."/>
        </authorList>
    </citation>
    <scope>NUCLEOTIDE SEQUENCE [LARGE SCALE GENOMIC DNA]</scope>
    <source>
        <strain evidence="3">cv. Huhao1</strain>
        <tissue evidence="2">Leaf</tissue>
    </source>
</reference>
<feature type="chain" id="PRO_5015757319" description="Tunicamycin induced 1" evidence="1">
    <location>
        <begin position="21"/>
        <end position="339"/>
    </location>
</feature>
<proteinExistence type="predicted"/>
<evidence type="ECO:0000256" key="1">
    <source>
        <dbReference type="SAM" id="SignalP"/>
    </source>
</evidence>
<dbReference type="Proteomes" id="UP000245207">
    <property type="component" value="Unassembled WGS sequence"/>
</dbReference>
<dbReference type="PANTHER" id="PTHR34454:SF2">
    <property type="entry name" value="PROTEIN TUNICAMYCIN INDUCED 1"/>
    <property type="match status" value="1"/>
</dbReference>
<evidence type="ECO:0000313" key="3">
    <source>
        <dbReference type="Proteomes" id="UP000245207"/>
    </source>
</evidence>
<dbReference type="OrthoDB" id="513870at2759"/>
<dbReference type="AlphaFoldDB" id="A0A2U1LZP4"/>
<keyword evidence="3" id="KW-1185">Reference proteome</keyword>
<gene>
    <name evidence="2" type="ORF">CTI12_AA435710</name>
</gene>
<keyword evidence="1" id="KW-0732">Signal</keyword>